<organism evidence="1">
    <name type="scientific">Acidicaldus sp</name>
    <dbReference type="NCBI Taxonomy" id="1872105"/>
    <lineage>
        <taxon>Bacteria</taxon>
        <taxon>Pseudomonadati</taxon>
        <taxon>Pseudomonadota</taxon>
        <taxon>Alphaproteobacteria</taxon>
        <taxon>Acetobacterales</taxon>
        <taxon>Acetobacteraceae</taxon>
        <taxon>Acidicaldus</taxon>
    </lineage>
</organism>
<gene>
    <name evidence="1" type="ORF">ENY07_11200</name>
</gene>
<name>A0A8J4M779_9PROT</name>
<protein>
    <submittedName>
        <fullName evidence="1">Uncharacterized protein</fullName>
    </submittedName>
</protein>
<sequence>MADPEQAQEKALARLEAALERIAAEAEPPRAAPKPAPADPILHEIATTLDAMIVRLRAVLAAESG</sequence>
<comment type="caution">
    <text evidence="1">The sequence shown here is derived from an EMBL/GenBank/DDBJ whole genome shotgun (WGS) entry which is preliminary data.</text>
</comment>
<dbReference type="AlphaFoldDB" id="A0A8J4M779"/>
<dbReference type="EMBL" id="DTQM01000215">
    <property type="protein sequence ID" value="HGC43768.1"/>
    <property type="molecule type" value="Genomic_DNA"/>
</dbReference>
<evidence type="ECO:0000313" key="1">
    <source>
        <dbReference type="EMBL" id="HGC43768.1"/>
    </source>
</evidence>
<accession>A0A8J4M779</accession>
<proteinExistence type="predicted"/>
<reference evidence="1" key="1">
    <citation type="journal article" date="2020" name="mSystems">
        <title>Genome- and Community-Level Interaction Insights into Carbon Utilization and Element Cycling Functions of Hydrothermarchaeota in Hydrothermal Sediment.</title>
        <authorList>
            <person name="Zhou Z."/>
            <person name="Liu Y."/>
            <person name="Xu W."/>
            <person name="Pan J."/>
            <person name="Luo Z.H."/>
            <person name="Li M."/>
        </authorList>
    </citation>
    <scope>NUCLEOTIDE SEQUENCE</scope>
    <source>
        <strain evidence="1">SpSt-997</strain>
    </source>
</reference>